<sequence>MANAIFPMAQYLNFEYNTLQKIWLPVAVTDEVLLHTILFASALYFHRDDFKDASLLMKVILDRLNRRLHNKTLSDATIGAVSCLAMCENTLGKHQRYAMHMSGMAEMVRVRGGMATIRRELQMKIYRADIAGAVDSLSSPRLSSPMRASKSLYQLLSLERMHKSPLEVMLEASGVSQGTMDLLVELSHLSFAIEHAITSRIVLDPLSFDKEMLCVQSDLLNLAITSKAVLDGACGLGALIYLQTLTRLDPFIKSSSEALSRELQVALQYLNIAEVSSPLIFWLLIMGGLVSFETSDRSWFRSKLRNLQVSWKGVITWESMKIQLMSVMWIERIHDDFGQALWKD</sequence>
<dbReference type="InterPro" id="IPR021858">
    <property type="entry name" value="Fun_TF"/>
</dbReference>
<evidence type="ECO:0000313" key="2">
    <source>
        <dbReference type="Proteomes" id="UP000027920"/>
    </source>
</evidence>
<feature type="non-terminal residue" evidence="1">
    <location>
        <position position="344"/>
    </location>
</feature>
<gene>
    <name evidence="1" type="ORF">A1O9_07355</name>
</gene>
<dbReference type="AlphaFoldDB" id="A0A072PNS3"/>
<dbReference type="Proteomes" id="UP000027920">
    <property type="component" value="Unassembled WGS sequence"/>
</dbReference>
<dbReference type="Pfam" id="PF11951">
    <property type="entry name" value="Fungal_trans_2"/>
    <property type="match status" value="1"/>
</dbReference>
<dbReference type="VEuPathDB" id="FungiDB:A1O9_07355"/>
<dbReference type="PANTHER" id="PTHR37540">
    <property type="entry name" value="TRANSCRIPTION FACTOR (ACR-2), PUTATIVE-RELATED-RELATED"/>
    <property type="match status" value="1"/>
</dbReference>
<protein>
    <recommendedName>
        <fullName evidence="3">Transcription factor domain-containing protein</fullName>
    </recommendedName>
</protein>
<name>A0A072PNS3_9EURO</name>
<dbReference type="RefSeq" id="XP_013259755.1">
    <property type="nucleotide sequence ID" value="XM_013404301.1"/>
</dbReference>
<comment type="caution">
    <text evidence="1">The sequence shown here is derived from an EMBL/GenBank/DDBJ whole genome shotgun (WGS) entry which is preliminary data.</text>
</comment>
<evidence type="ECO:0000313" key="1">
    <source>
        <dbReference type="EMBL" id="KEF57165.1"/>
    </source>
</evidence>
<dbReference type="STRING" id="1182545.A0A072PNS3"/>
<accession>A0A072PNS3</accession>
<dbReference type="PANTHER" id="PTHR37540:SF5">
    <property type="entry name" value="TRANSCRIPTION FACTOR DOMAIN-CONTAINING PROTEIN"/>
    <property type="match status" value="1"/>
</dbReference>
<proteinExistence type="predicted"/>
<dbReference type="OrthoDB" id="4158087at2759"/>
<dbReference type="EMBL" id="AMGV01000005">
    <property type="protein sequence ID" value="KEF57165.1"/>
    <property type="molecule type" value="Genomic_DNA"/>
</dbReference>
<dbReference type="HOGENOM" id="CLU_023254_1_1_1"/>
<dbReference type="GeneID" id="25282269"/>
<evidence type="ECO:0008006" key="3">
    <source>
        <dbReference type="Google" id="ProtNLM"/>
    </source>
</evidence>
<keyword evidence="2" id="KW-1185">Reference proteome</keyword>
<organism evidence="1 2">
    <name type="scientific">Exophiala aquamarina CBS 119918</name>
    <dbReference type="NCBI Taxonomy" id="1182545"/>
    <lineage>
        <taxon>Eukaryota</taxon>
        <taxon>Fungi</taxon>
        <taxon>Dikarya</taxon>
        <taxon>Ascomycota</taxon>
        <taxon>Pezizomycotina</taxon>
        <taxon>Eurotiomycetes</taxon>
        <taxon>Chaetothyriomycetidae</taxon>
        <taxon>Chaetothyriales</taxon>
        <taxon>Herpotrichiellaceae</taxon>
        <taxon>Exophiala</taxon>
    </lineage>
</organism>
<reference evidence="1 2" key="1">
    <citation type="submission" date="2013-03" db="EMBL/GenBank/DDBJ databases">
        <title>The Genome Sequence of Exophiala aquamarina CBS 119918.</title>
        <authorList>
            <consortium name="The Broad Institute Genomics Platform"/>
            <person name="Cuomo C."/>
            <person name="de Hoog S."/>
            <person name="Gorbushina A."/>
            <person name="Walker B."/>
            <person name="Young S.K."/>
            <person name="Zeng Q."/>
            <person name="Gargeya S."/>
            <person name="Fitzgerald M."/>
            <person name="Haas B."/>
            <person name="Abouelleil A."/>
            <person name="Allen A.W."/>
            <person name="Alvarado L."/>
            <person name="Arachchi H.M."/>
            <person name="Berlin A.M."/>
            <person name="Chapman S.B."/>
            <person name="Gainer-Dewar J."/>
            <person name="Goldberg J."/>
            <person name="Griggs A."/>
            <person name="Gujja S."/>
            <person name="Hansen M."/>
            <person name="Howarth C."/>
            <person name="Imamovic A."/>
            <person name="Ireland A."/>
            <person name="Larimer J."/>
            <person name="McCowan C."/>
            <person name="Murphy C."/>
            <person name="Pearson M."/>
            <person name="Poon T.W."/>
            <person name="Priest M."/>
            <person name="Roberts A."/>
            <person name="Saif S."/>
            <person name="Shea T."/>
            <person name="Sisk P."/>
            <person name="Sykes S."/>
            <person name="Wortman J."/>
            <person name="Nusbaum C."/>
            <person name="Birren B."/>
        </authorList>
    </citation>
    <scope>NUCLEOTIDE SEQUENCE [LARGE SCALE GENOMIC DNA]</scope>
    <source>
        <strain evidence="1 2">CBS 119918</strain>
    </source>
</reference>